<dbReference type="GO" id="GO:0016787">
    <property type="term" value="F:hydrolase activity"/>
    <property type="evidence" value="ECO:0007669"/>
    <property type="project" value="UniProtKB-KW"/>
</dbReference>
<feature type="domain" description="Rhamnogalacturonase A/B/Epimerase-like pectate lyase" evidence="1">
    <location>
        <begin position="60"/>
        <end position="303"/>
    </location>
</feature>
<dbReference type="InterPro" id="IPR024535">
    <property type="entry name" value="RHGA/B-epi-like_pectate_lyase"/>
</dbReference>
<keyword evidence="2" id="KW-0378">Hydrolase</keyword>
<evidence type="ECO:0000313" key="3">
    <source>
        <dbReference type="Proteomes" id="UP000813215"/>
    </source>
</evidence>
<evidence type="ECO:0000313" key="2">
    <source>
        <dbReference type="EMBL" id="MBW4432879.1"/>
    </source>
</evidence>
<sequence>MLLYMKNIFFKRLTNSYLISIIFLVQGCSTIPQKIQQSANIQNNQLFQAFQQTNESNIIVSVKYFGAIGNNITDDTNAIQKAIDTVDQAGGGTVFFPNGIYIVKINHSKSHAITIRSKVTLRGASNKTSVIKLAAKQGNYSSILAGERPDSDLSDFAMYDLTIDGNSTTNPAEPDPDPKKPTPITRMRYAVRVYVGSRINIERCRFRNLNSRNVITVNGYVAPFKVSVTDVLIKNNIFELIGGGKVDYDHSTIYTHGKRIEIANNYFSSRNGAGTNGARTAIEIHGDEQTVKDNKINGFANGIYITGYASSANHLIVTDNIINDAYWGIMIWSFFSYGNTNYPAISNCVVRKNQIRLNVDGWRRLWGDSASVGIMLEPDSDAPIKNLDIVNNDISVIKFSGRGRVNDNIANGIRLWRDAAANVESENIRILGNKIQNSLAGGIYIFMPIKTGEISNNMIVNPGQSNGNFHDDYRAGMIVDGVFENVKFKKNLLLDNQRHNTLKGGIISSAKCINICEASGNKLQVKSGAKFPIFRNTKNTNFVVSD</sequence>
<accession>A0A9E3H9Y4</accession>
<dbReference type="PROSITE" id="PS51257">
    <property type="entry name" value="PROKAR_LIPOPROTEIN"/>
    <property type="match status" value="1"/>
</dbReference>
<reference evidence="2" key="2">
    <citation type="journal article" date="2022" name="Microbiol. Resour. Announc.">
        <title>Metagenome Sequencing to Explore Phylogenomics of Terrestrial Cyanobacteria.</title>
        <authorList>
            <person name="Ward R.D."/>
            <person name="Stajich J.E."/>
            <person name="Johansen J.R."/>
            <person name="Huntemann M."/>
            <person name="Clum A."/>
            <person name="Foster B."/>
            <person name="Foster B."/>
            <person name="Roux S."/>
            <person name="Palaniappan K."/>
            <person name="Varghese N."/>
            <person name="Mukherjee S."/>
            <person name="Reddy T.B.K."/>
            <person name="Daum C."/>
            <person name="Copeland A."/>
            <person name="Chen I.A."/>
            <person name="Ivanova N.N."/>
            <person name="Kyrpides N.C."/>
            <person name="Shapiro N."/>
            <person name="Eloe-Fadrosh E.A."/>
            <person name="Pietrasiak N."/>
        </authorList>
    </citation>
    <scope>NUCLEOTIDE SEQUENCE</scope>
    <source>
        <strain evidence="2">HA4357-MV3</strain>
    </source>
</reference>
<dbReference type="InterPro" id="IPR011050">
    <property type="entry name" value="Pectin_lyase_fold/virulence"/>
</dbReference>
<protein>
    <submittedName>
        <fullName evidence="2">Glycoside hydrolase family 55 protein</fullName>
    </submittedName>
</protein>
<dbReference type="Pfam" id="PF12708">
    <property type="entry name" value="Pect-lyase_RHGA_epim"/>
    <property type="match status" value="1"/>
</dbReference>
<reference evidence="2" key="1">
    <citation type="submission" date="2021-05" db="EMBL/GenBank/DDBJ databases">
        <authorList>
            <person name="Pietrasiak N."/>
            <person name="Ward R."/>
            <person name="Stajich J.E."/>
            <person name="Kurbessoian T."/>
        </authorList>
    </citation>
    <scope>NUCLEOTIDE SEQUENCE</scope>
    <source>
        <strain evidence="2">HA4357-MV3</strain>
    </source>
</reference>
<dbReference type="EMBL" id="JAHHHW010000094">
    <property type="protein sequence ID" value="MBW4432879.1"/>
    <property type="molecule type" value="Genomic_DNA"/>
</dbReference>
<organism evidence="2 3">
    <name type="scientific">Pelatocladus maniniholoensis HA4357-MV3</name>
    <dbReference type="NCBI Taxonomy" id="1117104"/>
    <lineage>
        <taxon>Bacteria</taxon>
        <taxon>Bacillati</taxon>
        <taxon>Cyanobacteriota</taxon>
        <taxon>Cyanophyceae</taxon>
        <taxon>Nostocales</taxon>
        <taxon>Nostocaceae</taxon>
        <taxon>Pelatocladus</taxon>
    </lineage>
</organism>
<proteinExistence type="predicted"/>
<dbReference type="SMART" id="SM00710">
    <property type="entry name" value="PbH1"/>
    <property type="match status" value="9"/>
</dbReference>
<dbReference type="Proteomes" id="UP000813215">
    <property type="component" value="Unassembled WGS sequence"/>
</dbReference>
<gene>
    <name evidence="2" type="ORF">KME28_14405</name>
</gene>
<dbReference type="SUPFAM" id="SSF51126">
    <property type="entry name" value="Pectin lyase-like"/>
    <property type="match status" value="2"/>
</dbReference>
<dbReference type="AlphaFoldDB" id="A0A9E3H9Y4"/>
<evidence type="ECO:0000259" key="1">
    <source>
        <dbReference type="Pfam" id="PF12708"/>
    </source>
</evidence>
<comment type="caution">
    <text evidence="2">The sequence shown here is derived from an EMBL/GenBank/DDBJ whole genome shotgun (WGS) entry which is preliminary data.</text>
</comment>
<name>A0A9E3H9Y4_9NOST</name>
<dbReference type="Gene3D" id="2.160.20.10">
    <property type="entry name" value="Single-stranded right-handed beta-helix, Pectin lyase-like"/>
    <property type="match status" value="1"/>
</dbReference>
<dbReference type="InterPro" id="IPR012334">
    <property type="entry name" value="Pectin_lyas_fold"/>
</dbReference>
<dbReference type="InterPro" id="IPR006626">
    <property type="entry name" value="PbH1"/>
</dbReference>